<gene>
    <name evidence="1" type="ORF">SAMN02745218_02923</name>
</gene>
<accession>A0A1M5DUR2</accession>
<reference evidence="2" key="1">
    <citation type="submission" date="2016-11" db="EMBL/GenBank/DDBJ databases">
        <authorList>
            <person name="Varghese N."/>
            <person name="Submissions S."/>
        </authorList>
    </citation>
    <scope>NUCLEOTIDE SEQUENCE [LARGE SCALE GENOMIC DNA]</scope>
    <source>
        <strain evidence="2">DSM 11792</strain>
    </source>
</reference>
<evidence type="ECO:0000313" key="2">
    <source>
        <dbReference type="Proteomes" id="UP000184196"/>
    </source>
</evidence>
<organism evidence="1 2">
    <name type="scientific">Desulfofundulus australicus DSM 11792</name>
    <dbReference type="NCBI Taxonomy" id="1121425"/>
    <lineage>
        <taxon>Bacteria</taxon>
        <taxon>Bacillati</taxon>
        <taxon>Bacillota</taxon>
        <taxon>Clostridia</taxon>
        <taxon>Eubacteriales</taxon>
        <taxon>Peptococcaceae</taxon>
        <taxon>Desulfofundulus</taxon>
    </lineage>
</organism>
<dbReference type="AlphaFoldDB" id="A0A1M5DUR2"/>
<dbReference type="RefSeq" id="WP_073167598.1">
    <property type="nucleotide sequence ID" value="NZ_FQUW01000056.1"/>
</dbReference>
<protein>
    <submittedName>
        <fullName evidence="1">Uncharacterized protein</fullName>
    </submittedName>
</protein>
<dbReference type="EMBL" id="FQUW01000056">
    <property type="protein sequence ID" value="SHF70670.1"/>
    <property type="molecule type" value="Genomic_DNA"/>
</dbReference>
<keyword evidence="2" id="KW-1185">Reference proteome</keyword>
<proteinExistence type="predicted"/>
<dbReference type="Proteomes" id="UP000184196">
    <property type="component" value="Unassembled WGS sequence"/>
</dbReference>
<name>A0A1M5DUR2_9FIRM</name>
<evidence type="ECO:0000313" key="1">
    <source>
        <dbReference type="EMBL" id="SHF70670.1"/>
    </source>
</evidence>
<sequence>MSPEKVFNHDEFCYLTLRQRFLALALAILADEDGRGIGHPAWLRGRVFPAEAEHISLSEIERDCEAIQRYLPVKFWTVEDGKKYYGWED</sequence>